<evidence type="ECO:0000313" key="4">
    <source>
        <dbReference type="Proteomes" id="UP000294664"/>
    </source>
</evidence>
<evidence type="ECO:0000313" key="3">
    <source>
        <dbReference type="EMBL" id="TCT08289.1"/>
    </source>
</evidence>
<evidence type="ECO:0000259" key="1">
    <source>
        <dbReference type="Pfam" id="PF10615"/>
    </source>
</evidence>
<organism evidence="3 4">
    <name type="scientific">Aquabacter spiritensis</name>
    <dbReference type="NCBI Taxonomy" id="933073"/>
    <lineage>
        <taxon>Bacteria</taxon>
        <taxon>Pseudomonadati</taxon>
        <taxon>Pseudomonadota</taxon>
        <taxon>Alphaproteobacteria</taxon>
        <taxon>Hyphomicrobiales</taxon>
        <taxon>Xanthobacteraceae</taxon>
        <taxon>Aquabacter</taxon>
    </lineage>
</organism>
<accession>A0A4R3M7N4</accession>
<dbReference type="Proteomes" id="UP000294664">
    <property type="component" value="Unassembled WGS sequence"/>
</dbReference>
<proteinExistence type="predicted"/>
<dbReference type="Pfam" id="PF10615">
    <property type="entry name" value="DUF2470"/>
    <property type="match status" value="1"/>
</dbReference>
<dbReference type="GO" id="GO:0005737">
    <property type="term" value="C:cytoplasm"/>
    <property type="evidence" value="ECO:0007669"/>
    <property type="project" value="UniProtKB-ARBA"/>
</dbReference>
<evidence type="ECO:0000259" key="2">
    <source>
        <dbReference type="Pfam" id="PF13883"/>
    </source>
</evidence>
<comment type="caution">
    <text evidence="3">The sequence shown here is derived from an EMBL/GenBank/DDBJ whole genome shotgun (WGS) entry which is preliminary data.</text>
</comment>
<dbReference type="InterPro" id="IPR012349">
    <property type="entry name" value="Split_barrel_FMN-bd"/>
</dbReference>
<dbReference type="PANTHER" id="PTHR13343">
    <property type="entry name" value="CREG1 PROTEIN"/>
    <property type="match status" value="1"/>
</dbReference>
<dbReference type="Gene3D" id="2.30.110.10">
    <property type="entry name" value="Electron Transport, Fmn-binding Protein, Chain A"/>
    <property type="match status" value="1"/>
</dbReference>
<gene>
    <name evidence="3" type="ORF">EDC64_101812</name>
</gene>
<dbReference type="RefSeq" id="WP_274594933.1">
    <property type="nucleotide sequence ID" value="NZ_SMAI01000001.1"/>
</dbReference>
<dbReference type="EMBL" id="SMAI01000001">
    <property type="protein sequence ID" value="TCT08289.1"/>
    <property type="molecule type" value="Genomic_DNA"/>
</dbReference>
<dbReference type="Pfam" id="PF13883">
    <property type="entry name" value="CREG_beta-barrel"/>
    <property type="match status" value="1"/>
</dbReference>
<protein>
    <submittedName>
        <fullName evidence="3">Uncharacterized protein</fullName>
    </submittedName>
</protein>
<sequence>MQRTGSTEPAATALRLVQEARFGALATRETGGAPYVSLVSVAPDAAGAPILLLSNLARHTRNVREDARVSLLITASGVPDGLMGARVSALGRIGPIVDADARARFLARHPDAADYADFADFAFYRMAVEEAHLVAGFGRISTLPGSCLATDWSGAEAVRAAEADIVAHMNADHSDAIDLYAGRLLAASGTGWRMLALDPGGCDLMREGVVRRLDFPHRVTSVAAVREALVALAQVARS</sequence>
<dbReference type="InterPro" id="IPR055343">
    <property type="entry name" value="CREG_beta-barrel"/>
</dbReference>
<dbReference type="Gene3D" id="3.20.180.10">
    <property type="entry name" value="PNP-oxidase-like"/>
    <property type="match status" value="1"/>
</dbReference>
<keyword evidence="4" id="KW-1185">Reference proteome</keyword>
<dbReference type="AlphaFoldDB" id="A0A4R3M7N4"/>
<feature type="domain" description="DUF2470" evidence="1">
    <location>
        <begin position="162"/>
        <end position="232"/>
    </location>
</feature>
<name>A0A4R3M7N4_9HYPH</name>
<dbReference type="PANTHER" id="PTHR13343:SF17">
    <property type="entry name" value="CELLULAR REPRESSOR OF E1A-STIMULATED GENES, ISOFORM A"/>
    <property type="match status" value="1"/>
</dbReference>
<feature type="domain" description="CREG-like beta-barrel" evidence="2">
    <location>
        <begin position="7"/>
        <end position="142"/>
    </location>
</feature>
<dbReference type="InterPro" id="IPR037119">
    <property type="entry name" value="Haem_oxidase_HugZ-like_sf"/>
</dbReference>
<dbReference type="InterPro" id="IPR019595">
    <property type="entry name" value="DUF2470"/>
</dbReference>
<dbReference type="SUPFAM" id="SSF50475">
    <property type="entry name" value="FMN-binding split barrel"/>
    <property type="match status" value="1"/>
</dbReference>
<reference evidence="3 4" key="1">
    <citation type="submission" date="2019-03" db="EMBL/GenBank/DDBJ databases">
        <title>Genomic Encyclopedia of Type Strains, Phase IV (KMG-IV): sequencing the most valuable type-strain genomes for metagenomic binning, comparative biology and taxonomic classification.</title>
        <authorList>
            <person name="Goeker M."/>
        </authorList>
    </citation>
    <scope>NUCLEOTIDE SEQUENCE [LARGE SCALE GENOMIC DNA]</scope>
    <source>
        <strain evidence="3 4">DSM 9035</strain>
    </source>
</reference>